<feature type="compositionally biased region" description="Polar residues" evidence="1">
    <location>
        <begin position="1"/>
        <end position="14"/>
    </location>
</feature>
<dbReference type="EMBL" id="ML119662">
    <property type="protein sequence ID" value="RPA83909.1"/>
    <property type="molecule type" value="Genomic_DNA"/>
</dbReference>
<name>A0A3N4IDP7_ASCIM</name>
<dbReference type="AlphaFoldDB" id="A0A3N4IDP7"/>
<evidence type="ECO:0000256" key="1">
    <source>
        <dbReference type="SAM" id="MobiDB-lite"/>
    </source>
</evidence>
<reference evidence="2 3" key="1">
    <citation type="journal article" date="2018" name="Nat. Ecol. Evol.">
        <title>Pezizomycetes genomes reveal the molecular basis of ectomycorrhizal truffle lifestyle.</title>
        <authorList>
            <person name="Murat C."/>
            <person name="Payen T."/>
            <person name="Noel B."/>
            <person name="Kuo A."/>
            <person name="Morin E."/>
            <person name="Chen J."/>
            <person name="Kohler A."/>
            <person name="Krizsan K."/>
            <person name="Balestrini R."/>
            <person name="Da Silva C."/>
            <person name="Montanini B."/>
            <person name="Hainaut M."/>
            <person name="Levati E."/>
            <person name="Barry K.W."/>
            <person name="Belfiori B."/>
            <person name="Cichocki N."/>
            <person name="Clum A."/>
            <person name="Dockter R.B."/>
            <person name="Fauchery L."/>
            <person name="Guy J."/>
            <person name="Iotti M."/>
            <person name="Le Tacon F."/>
            <person name="Lindquist E.A."/>
            <person name="Lipzen A."/>
            <person name="Malagnac F."/>
            <person name="Mello A."/>
            <person name="Molinier V."/>
            <person name="Miyauchi S."/>
            <person name="Poulain J."/>
            <person name="Riccioni C."/>
            <person name="Rubini A."/>
            <person name="Sitrit Y."/>
            <person name="Splivallo R."/>
            <person name="Traeger S."/>
            <person name="Wang M."/>
            <person name="Zifcakova L."/>
            <person name="Wipf D."/>
            <person name="Zambonelli A."/>
            <person name="Paolocci F."/>
            <person name="Nowrousian M."/>
            <person name="Ottonello S."/>
            <person name="Baldrian P."/>
            <person name="Spatafora J.W."/>
            <person name="Henrissat B."/>
            <person name="Nagy L.G."/>
            <person name="Aury J.M."/>
            <person name="Wincker P."/>
            <person name="Grigoriev I.V."/>
            <person name="Bonfante P."/>
            <person name="Martin F.M."/>
        </authorList>
    </citation>
    <scope>NUCLEOTIDE SEQUENCE [LARGE SCALE GENOMIC DNA]</scope>
    <source>
        <strain evidence="2 3">RN42</strain>
    </source>
</reference>
<evidence type="ECO:0000313" key="2">
    <source>
        <dbReference type="EMBL" id="RPA83909.1"/>
    </source>
</evidence>
<feature type="compositionally biased region" description="Basic residues" evidence="1">
    <location>
        <begin position="39"/>
        <end position="48"/>
    </location>
</feature>
<gene>
    <name evidence="2" type="ORF">BJ508DRAFT_374816</name>
</gene>
<organism evidence="2 3">
    <name type="scientific">Ascobolus immersus RN42</name>
    <dbReference type="NCBI Taxonomy" id="1160509"/>
    <lineage>
        <taxon>Eukaryota</taxon>
        <taxon>Fungi</taxon>
        <taxon>Dikarya</taxon>
        <taxon>Ascomycota</taxon>
        <taxon>Pezizomycotina</taxon>
        <taxon>Pezizomycetes</taxon>
        <taxon>Pezizales</taxon>
        <taxon>Ascobolaceae</taxon>
        <taxon>Ascobolus</taxon>
    </lineage>
</organism>
<feature type="region of interest" description="Disordered" evidence="1">
    <location>
        <begin position="1"/>
        <end position="55"/>
    </location>
</feature>
<sequence length="880" mass="100008">MLPSRTPSSFASTKHTAEPKKRKKETKIESSSSPSPPPKKSRTKKRKTSKPEEGPEEIPFEFFAIDANARSWDEEKVVSVKVFGKEANFFQFKRLAIMTLDLSTTGHDGTDPSQFDVWALRKQDQKASSLPSLKLVPGRTTLGSEHPQYLSTIRTAKVTACLSRKCVYIFRKKLGPNSNELWSLLENRGLDTTIKLSNLHYIAPHMDHDDKRRKTMFNNPLSANDGPLFLPNHLTYQEPDGLMPFLQANKKHFILSGEDGEKHGNLVFETVSLWGSGRSTSLEKFRNNCIRAASNKKERDKVKDANIFQIDLTGDRTSQYNSLDLDQPEYSKDLEHDYTTDPERLLVGRMLHQLAPQMSLNEVINLLDKTACETNYAPTVEDVLDAARNSPDQITFLNIDGLERLQMTHPSTDDSHGDMLLNTLKLLDRLASSPTANVVVHVTAIRLEAFGNIFGTPEHPEGTYPGEFTSKFARVPTLGALNYVNMKTRVRMPDGTTELRPTFDMENPAVKIFLEDSEGVPRHVQDVLDRLTLFCKRQYPLQVDFQQHSMDAVTEQLVEQLWGRYENLLTRLKPTMSFLRGVTLVSILQHIMGRKAIDLRKQLVLPIYNRMSESEENKYGLARAPGLSLAALAESGLFYFVPSRLQKGKHFINVSIFTTIQLLRLGRRDHEECDLGTFLNYVEAIKYDDILSWRTRKVTVTKLPRFDTFEMFDMTFVELRSRLERNNCLVSLSAINQAVIFGTGTNLDEKFFNFHIKEVRKCSSRCATKISESNKGRGYDPKIAWVNAAGAPAGDGFITIWKDSKGKARFNIIFQDKMLLQSTDFTREDFNAESLRRILYPRDKDIPIIALGMSSMGRTHIGTWENIPFLEVTTLLNDAE</sequence>
<dbReference type="Proteomes" id="UP000275078">
    <property type="component" value="Unassembled WGS sequence"/>
</dbReference>
<keyword evidence="3" id="KW-1185">Reference proteome</keyword>
<accession>A0A3N4IDP7</accession>
<evidence type="ECO:0000313" key="3">
    <source>
        <dbReference type="Proteomes" id="UP000275078"/>
    </source>
</evidence>
<proteinExistence type="predicted"/>
<protein>
    <submittedName>
        <fullName evidence="2">Uncharacterized protein</fullName>
    </submittedName>
</protein>